<proteinExistence type="predicted"/>
<reference evidence="1 2" key="1">
    <citation type="submission" date="2019-04" db="EMBL/GenBank/DDBJ databases">
        <title>Complete Genome of UW386 and Higher Quality Genome of UW700.</title>
        <authorList>
            <person name="Jacobs J."/>
            <person name="Perez A."/>
            <person name="Steidl O."/>
            <person name="Allen C."/>
        </authorList>
    </citation>
    <scope>NUCLEOTIDE SEQUENCE [LARGE SCALE GENOMIC DNA]</scope>
    <source>
        <strain evidence="1 2">UW386</strain>
    </source>
</reference>
<evidence type="ECO:0000313" key="2">
    <source>
        <dbReference type="Proteomes" id="UP000310553"/>
    </source>
</evidence>
<dbReference type="EMBL" id="CP039339">
    <property type="protein sequence ID" value="QCX50394.1"/>
    <property type="molecule type" value="Genomic_DNA"/>
</dbReference>
<organism evidence="1 2">
    <name type="scientific">Ralstonia solanacearum</name>
    <name type="common">Pseudomonas solanacearum</name>
    <dbReference type="NCBI Taxonomy" id="305"/>
    <lineage>
        <taxon>Bacteria</taxon>
        <taxon>Pseudomonadati</taxon>
        <taxon>Pseudomonadota</taxon>
        <taxon>Betaproteobacteria</taxon>
        <taxon>Burkholderiales</taxon>
        <taxon>Burkholderiaceae</taxon>
        <taxon>Ralstonia</taxon>
        <taxon>Ralstonia solanacearum species complex</taxon>
    </lineage>
</organism>
<gene>
    <name evidence="1" type="ORF">E7Z57_15655</name>
</gene>
<dbReference type="Proteomes" id="UP000310553">
    <property type="component" value="Chromosome"/>
</dbReference>
<protein>
    <submittedName>
        <fullName evidence="1">Uncharacterized protein</fullName>
    </submittedName>
</protein>
<name>A0AA92EE76_RALSL</name>
<evidence type="ECO:0000313" key="1">
    <source>
        <dbReference type="EMBL" id="QCX50394.1"/>
    </source>
</evidence>
<sequence>MIRSYLKGEYDLYTKNRESLSEVFHRYGQNIPSDFKEGALSFYDGVLLCIRKKSEDASAPLQSASKNFSKHPQLAVNFLLQDLNVLLLGRGMESGKDCNDHLTSVIYSGA</sequence>
<dbReference type="AlphaFoldDB" id="A0AA92EE76"/>
<accession>A0AA92EE76</accession>